<comment type="similarity">
    <text evidence="1">Belongs to the bacterial solute-binding protein 9 family.</text>
</comment>
<proteinExistence type="inferred from homology"/>
<evidence type="ECO:0000256" key="2">
    <source>
        <dbReference type="ARBA" id="ARBA00022448"/>
    </source>
</evidence>
<dbReference type="EMBL" id="NXIE01000004">
    <property type="protein sequence ID" value="RXK12102.1"/>
    <property type="molecule type" value="Genomic_DNA"/>
</dbReference>
<protein>
    <recommendedName>
        <fullName evidence="6">Zinc ABC transporter substrate-binding protein</fullName>
    </recommendedName>
</protein>
<dbReference type="GO" id="GO:0030001">
    <property type="term" value="P:metal ion transport"/>
    <property type="evidence" value="ECO:0007669"/>
    <property type="project" value="InterPro"/>
</dbReference>
<reference evidence="4 5" key="1">
    <citation type="submission" date="2017-09" db="EMBL/GenBank/DDBJ databases">
        <title>Genomics of the genus Arcobacter.</title>
        <authorList>
            <person name="Perez-Cataluna A."/>
            <person name="Figueras M.J."/>
            <person name="Salas-Masso N."/>
        </authorList>
    </citation>
    <scope>NUCLEOTIDE SEQUENCE [LARGE SCALE GENOMIC DNA]</scope>
    <source>
        <strain evidence="4 5">F156-34</strain>
    </source>
</reference>
<dbReference type="SUPFAM" id="SSF53807">
    <property type="entry name" value="Helical backbone' metal receptor"/>
    <property type="match status" value="1"/>
</dbReference>
<keyword evidence="5" id="KW-1185">Reference proteome</keyword>
<keyword evidence="2" id="KW-0813">Transport</keyword>
<evidence type="ECO:0000313" key="5">
    <source>
        <dbReference type="Proteomes" id="UP000289718"/>
    </source>
</evidence>
<evidence type="ECO:0008006" key="6">
    <source>
        <dbReference type="Google" id="ProtNLM"/>
    </source>
</evidence>
<dbReference type="OrthoDB" id="5343372at2"/>
<sequence>MIKFIFVLLALFSFLNAKIHLVVTYPIHKKLIEKIAKDDFVIHVVEDGNTSFAKKRNLHKNEIYYSNVYLTYGLEKEERYIKLFKNRNRYINIINLTKNIKKDIVNGKENPYVWMDPILVRKLSKNIFEELSKLKSYRKDFFKENYENFLMELDRLFLSLKKRLEKNEFYNIYVYEPYWHYFAKRFRLNLYYKENRYTNLDEVPQLVEFSKKHNIKKLLIKEESSYEQAQSLASNINADIIEHDITKYNWRVNLQSLVRKISKYKR</sequence>
<organism evidence="4 5">
    <name type="scientific">Halarcobacter mediterraneus</name>
    <dbReference type="NCBI Taxonomy" id="2023153"/>
    <lineage>
        <taxon>Bacteria</taxon>
        <taxon>Pseudomonadati</taxon>
        <taxon>Campylobacterota</taxon>
        <taxon>Epsilonproteobacteria</taxon>
        <taxon>Campylobacterales</taxon>
        <taxon>Arcobacteraceae</taxon>
        <taxon>Halarcobacter</taxon>
    </lineage>
</organism>
<dbReference type="AlphaFoldDB" id="A0A4Q1AVW4"/>
<dbReference type="Pfam" id="PF01297">
    <property type="entry name" value="ZnuA"/>
    <property type="match status" value="1"/>
</dbReference>
<accession>A0A4Q1AVW4</accession>
<dbReference type="GO" id="GO:0046872">
    <property type="term" value="F:metal ion binding"/>
    <property type="evidence" value="ECO:0007669"/>
    <property type="project" value="InterPro"/>
</dbReference>
<evidence type="ECO:0000313" key="4">
    <source>
        <dbReference type="EMBL" id="RXK12102.1"/>
    </source>
</evidence>
<dbReference type="PANTHER" id="PTHR42953:SF3">
    <property type="entry name" value="HIGH-AFFINITY ZINC UPTAKE SYSTEM PROTEIN ZNUA"/>
    <property type="match status" value="1"/>
</dbReference>
<gene>
    <name evidence="4" type="ORF">CP965_09985</name>
</gene>
<name>A0A4Q1AVW4_9BACT</name>
<evidence type="ECO:0000256" key="3">
    <source>
        <dbReference type="ARBA" id="ARBA00022729"/>
    </source>
</evidence>
<evidence type="ECO:0000256" key="1">
    <source>
        <dbReference type="ARBA" id="ARBA00011028"/>
    </source>
</evidence>
<dbReference type="InterPro" id="IPR050492">
    <property type="entry name" value="Bact_metal-bind_prot9"/>
</dbReference>
<dbReference type="Proteomes" id="UP000289718">
    <property type="component" value="Unassembled WGS sequence"/>
</dbReference>
<comment type="caution">
    <text evidence="4">The sequence shown here is derived from an EMBL/GenBank/DDBJ whole genome shotgun (WGS) entry which is preliminary data.</text>
</comment>
<keyword evidence="3" id="KW-0732">Signal</keyword>
<dbReference type="InterPro" id="IPR006127">
    <property type="entry name" value="ZnuA-like"/>
</dbReference>
<dbReference type="PANTHER" id="PTHR42953">
    <property type="entry name" value="HIGH-AFFINITY ZINC UPTAKE SYSTEM PROTEIN ZNUA-RELATED"/>
    <property type="match status" value="1"/>
</dbReference>
<dbReference type="Gene3D" id="3.40.50.1980">
    <property type="entry name" value="Nitrogenase molybdenum iron protein domain"/>
    <property type="match status" value="2"/>
</dbReference>
<dbReference type="RefSeq" id="WP_129061967.1">
    <property type="nucleotide sequence ID" value="NZ_NXIE01000004.1"/>
</dbReference>